<dbReference type="PANTHER" id="PTHR46288:SF68">
    <property type="entry name" value="DC1 DOMAIN-CONTAINING PROTEIN"/>
    <property type="match status" value="1"/>
</dbReference>
<feature type="domain" description="DC1" evidence="3">
    <location>
        <begin position="131"/>
        <end position="180"/>
    </location>
</feature>
<dbReference type="InterPro" id="IPR046349">
    <property type="entry name" value="C1-like_sf"/>
</dbReference>
<evidence type="ECO:0000256" key="1">
    <source>
        <dbReference type="ARBA" id="ARBA00022737"/>
    </source>
</evidence>
<gene>
    <name evidence="5" type="ORF">HannXRQ_Chr03g0061521</name>
    <name evidence="4" type="ORF">HanXRQr2_Chr01g0011231</name>
</gene>
<dbReference type="STRING" id="4232.A0A251V3J1"/>
<evidence type="ECO:0000256" key="2">
    <source>
        <dbReference type="SAM" id="MobiDB-lite"/>
    </source>
</evidence>
<accession>A0A251V3J1</accession>
<name>A0A251V3J1_HELAN</name>
<dbReference type="EMBL" id="MNCJ02000316">
    <property type="protein sequence ID" value="KAF5821216.1"/>
    <property type="molecule type" value="Genomic_DNA"/>
</dbReference>
<dbReference type="InParanoid" id="A0A251V3J1"/>
<dbReference type="Proteomes" id="UP000215914">
    <property type="component" value="Chromosome 3"/>
</dbReference>
<dbReference type="SUPFAM" id="SSF57889">
    <property type="entry name" value="Cysteine-rich domain"/>
    <property type="match status" value="1"/>
</dbReference>
<reference evidence="5" key="2">
    <citation type="submission" date="2017-02" db="EMBL/GenBank/DDBJ databases">
        <title>Sunflower complete genome.</title>
        <authorList>
            <person name="Langlade N."/>
            <person name="Munos S."/>
        </authorList>
    </citation>
    <scope>NUCLEOTIDE SEQUENCE [LARGE SCALE GENOMIC DNA]</scope>
    <source>
        <tissue evidence="5">Leaves</tissue>
    </source>
</reference>
<dbReference type="OMA" id="YHIHASC"/>
<organism evidence="5 6">
    <name type="scientific">Helianthus annuus</name>
    <name type="common">Common sunflower</name>
    <dbReference type="NCBI Taxonomy" id="4232"/>
    <lineage>
        <taxon>Eukaryota</taxon>
        <taxon>Viridiplantae</taxon>
        <taxon>Streptophyta</taxon>
        <taxon>Embryophyta</taxon>
        <taxon>Tracheophyta</taxon>
        <taxon>Spermatophyta</taxon>
        <taxon>Magnoliopsida</taxon>
        <taxon>eudicotyledons</taxon>
        <taxon>Gunneridae</taxon>
        <taxon>Pentapetalae</taxon>
        <taxon>asterids</taxon>
        <taxon>campanulids</taxon>
        <taxon>Asterales</taxon>
        <taxon>Asteraceae</taxon>
        <taxon>Asteroideae</taxon>
        <taxon>Heliantheae alliance</taxon>
        <taxon>Heliantheae</taxon>
        <taxon>Helianthus</taxon>
    </lineage>
</organism>
<feature type="compositionally biased region" description="Polar residues" evidence="2">
    <location>
        <begin position="203"/>
        <end position="222"/>
    </location>
</feature>
<feature type="domain" description="DC1" evidence="3">
    <location>
        <begin position="19"/>
        <end position="63"/>
    </location>
</feature>
<proteinExistence type="predicted"/>
<evidence type="ECO:0000313" key="5">
    <source>
        <dbReference type="EMBL" id="OTG30170.1"/>
    </source>
</evidence>
<protein>
    <submittedName>
        <fullName evidence="4">Chromatin regulator PHD family</fullName>
    </submittedName>
    <submittedName>
        <fullName evidence="5">Putative C1-like protein</fullName>
    </submittedName>
</protein>
<evidence type="ECO:0000313" key="6">
    <source>
        <dbReference type="Proteomes" id="UP000215914"/>
    </source>
</evidence>
<dbReference type="EMBL" id="CM007892">
    <property type="protein sequence ID" value="OTG30170.1"/>
    <property type="molecule type" value="Genomic_DNA"/>
</dbReference>
<evidence type="ECO:0000313" key="4">
    <source>
        <dbReference type="EMBL" id="KAF5821216.1"/>
    </source>
</evidence>
<sequence>MSSIYTKHRDLQIMEYKHFSHEHNLSMYQVQPGQQLRCSGCDKFCDKTIYACWQCNFFLHEHCGNATRYIKHPSHSSHYLILSPYPTYPSNCFLCNACGTNGSRFSYCCALCEVDLHVNCAFLPPKVAHKAHPHELVLNHTSETGVQNQVCKMCRKPLDSKHWSYECLVCANYGVHTLCATNEIKMGLYQMDDGSDIEPSDQGAPTTQPAASTGQQGSSDGQAQVKLTPMDYQILLHMGLDNGSSYV</sequence>
<dbReference type="Gramene" id="mRNA:HanXRQr2_Chr01g0011231">
    <property type="protein sequence ID" value="mRNA:HanXRQr2_Chr01g0011231"/>
    <property type="gene ID" value="HanXRQr2_Chr01g0011231"/>
</dbReference>
<dbReference type="AlphaFoldDB" id="A0A251V3J1"/>
<keyword evidence="1" id="KW-0677">Repeat</keyword>
<feature type="region of interest" description="Disordered" evidence="2">
    <location>
        <begin position="191"/>
        <end position="222"/>
    </location>
</feature>
<reference evidence="4" key="3">
    <citation type="submission" date="2020-06" db="EMBL/GenBank/DDBJ databases">
        <title>Helianthus annuus Genome sequencing and assembly Release 2.</title>
        <authorList>
            <person name="Gouzy J."/>
            <person name="Langlade N."/>
            <person name="Munos S."/>
        </authorList>
    </citation>
    <scope>NUCLEOTIDE SEQUENCE</scope>
    <source>
        <tissue evidence="4">Leaves</tissue>
    </source>
</reference>
<evidence type="ECO:0000259" key="3">
    <source>
        <dbReference type="Pfam" id="PF03107"/>
    </source>
</evidence>
<dbReference type="PANTHER" id="PTHR46288">
    <property type="entry name" value="PHORBOL-ESTER/DAG-TYPE DOMAIN-CONTAINING PROTEIN"/>
    <property type="match status" value="1"/>
</dbReference>
<dbReference type="Pfam" id="PF03107">
    <property type="entry name" value="C1_2"/>
    <property type="match status" value="3"/>
</dbReference>
<feature type="domain" description="DC1" evidence="3">
    <location>
        <begin position="73"/>
        <end position="121"/>
    </location>
</feature>
<dbReference type="InterPro" id="IPR004146">
    <property type="entry name" value="DC1"/>
</dbReference>
<keyword evidence="6" id="KW-1185">Reference proteome</keyword>
<reference evidence="4 6" key="1">
    <citation type="journal article" date="2017" name="Nature">
        <title>The sunflower genome provides insights into oil metabolism, flowering and Asterid evolution.</title>
        <authorList>
            <person name="Badouin H."/>
            <person name="Gouzy J."/>
            <person name="Grassa C.J."/>
            <person name="Murat F."/>
            <person name="Staton S.E."/>
            <person name="Cottret L."/>
            <person name="Lelandais-Briere C."/>
            <person name="Owens G.L."/>
            <person name="Carrere S."/>
            <person name="Mayjonade B."/>
            <person name="Legrand L."/>
            <person name="Gill N."/>
            <person name="Kane N.C."/>
            <person name="Bowers J.E."/>
            <person name="Hubner S."/>
            <person name="Bellec A."/>
            <person name="Berard A."/>
            <person name="Berges H."/>
            <person name="Blanchet N."/>
            <person name="Boniface M.C."/>
            <person name="Brunel D."/>
            <person name="Catrice O."/>
            <person name="Chaidir N."/>
            <person name="Claudel C."/>
            <person name="Donnadieu C."/>
            <person name="Faraut T."/>
            <person name="Fievet G."/>
            <person name="Helmstetter N."/>
            <person name="King M."/>
            <person name="Knapp S.J."/>
            <person name="Lai Z."/>
            <person name="Le Paslier M.C."/>
            <person name="Lippi Y."/>
            <person name="Lorenzon L."/>
            <person name="Mandel J.R."/>
            <person name="Marage G."/>
            <person name="Marchand G."/>
            <person name="Marquand E."/>
            <person name="Bret-Mestries E."/>
            <person name="Morien E."/>
            <person name="Nambeesan S."/>
            <person name="Nguyen T."/>
            <person name="Pegot-Espagnet P."/>
            <person name="Pouilly N."/>
            <person name="Raftis F."/>
            <person name="Sallet E."/>
            <person name="Schiex T."/>
            <person name="Thomas J."/>
            <person name="Vandecasteele C."/>
            <person name="Vares D."/>
            <person name="Vear F."/>
            <person name="Vautrin S."/>
            <person name="Crespi M."/>
            <person name="Mangin B."/>
            <person name="Burke J.M."/>
            <person name="Salse J."/>
            <person name="Munos S."/>
            <person name="Vincourt P."/>
            <person name="Rieseberg L.H."/>
            <person name="Langlade N.B."/>
        </authorList>
    </citation>
    <scope>NUCLEOTIDE SEQUENCE [LARGE SCALE GENOMIC DNA]</scope>
    <source>
        <strain evidence="6">cv. SF193</strain>
        <tissue evidence="4">Leaves</tissue>
    </source>
</reference>